<feature type="transmembrane region" description="Helical" evidence="1">
    <location>
        <begin position="95"/>
        <end position="114"/>
    </location>
</feature>
<dbReference type="PIRSF" id="PIRSF018266">
    <property type="entry name" value="FecR"/>
    <property type="match status" value="1"/>
</dbReference>
<dbReference type="AlphaFoldDB" id="A0A258D1P2"/>
<dbReference type="GO" id="GO:0016989">
    <property type="term" value="F:sigma factor antagonist activity"/>
    <property type="evidence" value="ECO:0007669"/>
    <property type="project" value="TreeGrafter"/>
</dbReference>
<comment type="caution">
    <text evidence="4">The sequence shown here is derived from an EMBL/GenBank/DDBJ whole genome shotgun (WGS) entry which is preliminary data.</text>
</comment>
<feature type="domain" description="FecR N-terminal" evidence="3">
    <location>
        <begin position="13"/>
        <end position="53"/>
    </location>
</feature>
<dbReference type="Pfam" id="PF04773">
    <property type="entry name" value="FecR"/>
    <property type="match status" value="1"/>
</dbReference>
<reference evidence="4 5" key="1">
    <citation type="submission" date="2017-03" db="EMBL/GenBank/DDBJ databases">
        <title>Lifting the veil on microbial sulfur biogeochemistry in mining wastewaters.</title>
        <authorList>
            <person name="Kantor R.S."/>
            <person name="Colenbrander Nelson T."/>
            <person name="Marshall S."/>
            <person name="Bennett D."/>
            <person name="Apte S."/>
            <person name="Camacho D."/>
            <person name="Thomas B.C."/>
            <person name="Warren L.A."/>
            <person name="Banfield J.F."/>
        </authorList>
    </citation>
    <scope>NUCLEOTIDE SEQUENCE [LARGE SCALE GENOMIC DNA]</scope>
    <source>
        <strain evidence="4">32-67-7</strain>
    </source>
</reference>
<dbReference type="Gene3D" id="2.60.120.1440">
    <property type="match status" value="1"/>
</dbReference>
<proteinExistence type="predicted"/>
<evidence type="ECO:0000313" key="4">
    <source>
        <dbReference type="EMBL" id="OYX01845.1"/>
    </source>
</evidence>
<evidence type="ECO:0008006" key="6">
    <source>
        <dbReference type="Google" id="ProtNLM"/>
    </source>
</evidence>
<evidence type="ECO:0000259" key="2">
    <source>
        <dbReference type="Pfam" id="PF04773"/>
    </source>
</evidence>
<accession>A0A258D1P2</accession>
<dbReference type="Pfam" id="PF16220">
    <property type="entry name" value="DUF4880"/>
    <property type="match status" value="1"/>
</dbReference>
<evidence type="ECO:0000256" key="1">
    <source>
        <dbReference type="SAM" id="Phobius"/>
    </source>
</evidence>
<protein>
    <recommendedName>
        <fullName evidence="6">Iron dicitrate transport regulator FecR</fullName>
    </recommendedName>
</protein>
<keyword evidence="1" id="KW-0472">Membrane</keyword>
<evidence type="ECO:0000313" key="5">
    <source>
        <dbReference type="Proteomes" id="UP000215616"/>
    </source>
</evidence>
<keyword evidence="1" id="KW-1133">Transmembrane helix</keyword>
<dbReference type="InterPro" id="IPR006860">
    <property type="entry name" value="FecR"/>
</dbReference>
<dbReference type="PANTHER" id="PTHR30273:SF2">
    <property type="entry name" value="PROTEIN FECR"/>
    <property type="match status" value="1"/>
</dbReference>
<dbReference type="InterPro" id="IPR032623">
    <property type="entry name" value="FecR_N"/>
</dbReference>
<name>A0A258D1P2_CAUVI</name>
<gene>
    <name evidence="4" type="ORF">B7Z12_13270</name>
</gene>
<evidence type="ECO:0000259" key="3">
    <source>
        <dbReference type="Pfam" id="PF16220"/>
    </source>
</evidence>
<dbReference type="EMBL" id="NCDQ01000219">
    <property type="protein sequence ID" value="OYX01845.1"/>
    <property type="molecule type" value="Genomic_DNA"/>
</dbReference>
<sequence length="333" mass="36308">MIKDPKKAPRPVREAADWFTRLNEPPIETEELEAFSAWKAKPENRAAYERLEDINRAMLTLNDDPDIRQAKADALARGAARRRQRFASWRTSPRAIGILAAACVVAAIGAAAVLRLPTYSTRIGETFSATLEDGSRIQLNTDSAVRVRYSAGQRRIELLRGQAMFQVAHNAQRPFIVVSGDAEVRALGTRFDVRRLGQTMRVVLAQGSVEVTDKSVRETPWRLTAGQALALGPKVKVAPIAQSVDVPSATSWTTGSVTFEGVALSEAVAELNRYRRDKIILAPGVPVGRPIGGVFTAGDNDDFIAAVSALYRLKSVRRPNGDLELQPEAGELG</sequence>
<organism evidence="4 5">
    <name type="scientific">Caulobacter vibrioides</name>
    <name type="common">Caulobacter crescentus</name>
    <dbReference type="NCBI Taxonomy" id="155892"/>
    <lineage>
        <taxon>Bacteria</taxon>
        <taxon>Pseudomonadati</taxon>
        <taxon>Pseudomonadota</taxon>
        <taxon>Alphaproteobacteria</taxon>
        <taxon>Caulobacterales</taxon>
        <taxon>Caulobacteraceae</taxon>
        <taxon>Caulobacter</taxon>
    </lineage>
</organism>
<dbReference type="PANTHER" id="PTHR30273">
    <property type="entry name" value="PERIPLASMIC SIGNAL SENSOR AND SIGMA FACTOR ACTIVATOR FECR-RELATED"/>
    <property type="match status" value="1"/>
</dbReference>
<dbReference type="Proteomes" id="UP000215616">
    <property type="component" value="Unassembled WGS sequence"/>
</dbReference>
<feature type="domain" description="FecR protein" evidence="2">
    <location>
        <begin position="118"/>
        <end position="210"/>
    </location>
</feature>
<keyword evidence="1" id="KW-0812">Transmembrane</keyword>
<dbReference type="InterPro" id="IPR012373">
    <property type="entry name" value="Ferrdict_sens_TM"/>
</dbReference>